<organism evidence="2 3">
    <name type="scientific">Myodes glareolus</name>
    <name type="common">Bank vole</name>
    <name type="synonym">Clethrionomys glareolus</name>
    <dbReference type="NCBI Taxonomy" id="447135"/>
    <lineage>
        <taxon>Eukaryota</taxon>
        <taxon>Metazoa</taxon>
        <taxon>Chordata</taxon>
        <taxon>Craniata</taxon>
        <taxon>Vertebrata</taxon>
        <taxon>Euteleostomi</taxon>
        <taxon>Mammalia</taxon>
        <taxon>Eutheria</taxon>
        <taxon>Euarchontoglires</taxon>
        <taxon>Glires</taxon>
        <taxon>Rodentia</taxon>
        <taxon>Myomorpha</taxon>
        <taxon>Muroidea</taxon>
        <taxon>Cricetidae</taxon>
        <taxon>Arvicolinae</taxon>
        <taxon>Myodes</taxon>
    </lineage>
</organism>
<evidence type="ECO:0000313" key="2">
    <source>
        <dbReference type="EMBL" id="KAK7827758.1"/>
    </source>
</evidence>
<keyword evidence="1" id="KW-0812">Transmembrane</keyword>
<name>A0AAW0JM22_MYOGA</name>
<dbReference type="Proteomes" id="UP001488838">
    <property type="component" value="Unassembled WGS sequence"/>
</dbReference>
<reference evidence="2 3" key="1">
    <citation type="journal article" date="2023" name="bioRxiv">
        <title>Conserved and derived expression patterns and positive selection on dental genes reveal complex evolutionary context of ever-growing rodent molars.</title>
        <authorList>
            <person name="Calamari Z.T."/>
            <person name="Song A."/>
            <person name="Cohen E."/>
            <person name="Akter M."/>
            <person name="Roy R.D."/>
            <person name="Hallikas O."/>
            <person name="Christensen M.M."/>
            <person name="Li P."/>
            <person name="Marangoni P."/>
            <person name="Jernvall J."/>
            <person name="Klein O.D."/>
        </authorList>
    </citation>
    <scope>NUCLEOTIDE SEQUENCE [LARGE SCALE GENOMIC DNA]</scope>
    <source>
        <strain evidence="2">V071</strain>
    </source>
</reference>
<evidence type="ECO:0000313" key="3">
    <source>
        <dbReference type="Proteomes" id="UP001488838"/>
    </source>
</evidence>
<comment type="caution">
    <text evidence="2">The sequence shown here is derived from an EMBL/GenBank/DDBJ whole genome shotgun (WGS) entry which is preliminary data.</text>
</comment>
<dbReference type="AlphaFoldDB" id="A0AAW0JM22"/>
<gene>
    <name evidence="2" type="ORF">U0070_019582</name>
</gene>
<accession>A0AAW0JM22</accession>
<keyword evidence="3" id="KW-1185">Reference proteome</keyword>
<feature type="non-terminal residue" evidence="2">
    <location>
        <position position="1"/>
    </location>
</feature>
<sequence>PRRRCGATPCPLESRPRRPRVGAELLAVRMGSLGALALCLLRLLLLGLQRSPLPGARAQSAAGTGPSMLESGAGDPCQCSLGAKTFRKEGKLVTLMIWKFESHWPRKRRYVIRHGDPVAIQVPLDCLALGMMSSDTRPWIQVFGGVKDKLQLSGEFCCRRVKFS</sequence>
<keyword evidence="1" id="KW-0472">Membrane</keyword>
<dbReference type="EMBL" id="JBBHLL010000029">
    <property type="protein sequence ID" value="KAK7827758.1"/>
    <property type="molecule type" value="Genomic_DNA"/>
</dbReference>
<keyword evidence="1" id="KW-1133">Transmembrane helix</keyword>
<proteinExistence type="predicted"/>
<evidence type="ECO:0000256" key="1">
    <source>
        <dbReference type="SAM" id="Phobius"/>
    </source>
</evidence>
<protein>
    <submittedName>
        <fullName evidence="2">Uncharacterized protein</fullName>
    </submittedName>
</protein>
<feature type="transmembrane region" description="Helical" evidence="1">
    <location>
        <begin position="26"/>
        <end position="48"/>
    </location>
</feature>